<feature type="domain" description="Histidine kinase" evidence="7">
    <location>
        <begin position="279"/>
        <end position="496"/>
    </location>
</feature>
<dbReference type="InterPro" id="IPR007891">
    <property type="entry name" value="CHASE3"/>
</dbReference>
<accession>A0A2S8SVQ5</accession>
<evidence type="ECO:0000256" key="5">
    <source>
        <dbReference type="ARBA" id="ARBA00022777"/>
    </source>
</evidence>
<dbReference type="GO" id="GO:0000155">
    <property type="term" value="F:phosphorelay sensor kinase activity"/>
    <property type="evidence" value="ECO:0007669"/>
    <property type="project" value="InterPro"/>
</dbReference>
<dbReference type="Pfam" id="PF00512">
    <property type="entry name" value="HisKA"/>
    <property type="match status" value="1"/>
</dbReference>
<dbReference type="InterPro" id="IPR052162">
    <property type="entry name" value="Sensor_kinase/Photoreceptor"/>
</dbReference>
<dbReference type="Gene3D" id="1.10.287.130">
    <property type="match status" value="1"/>
</dbReference>
<dbReference type="Pfam" id="PF02518">
    <property type="entry name" value="HATPase_c"/>
    <property type="match status" value="1"/>
</dbReference>
<dbReference type="InterPro" id="IPR036097">
    <property type="entry name" value="HisK_dim/P_sf"/>
</dbReference>
<keyword evidence="6" id="KW-0175">Coiled coil</keyword>
<comment type="catalytic activity">
    <reaction evidence="1">
        <text>ATP + protein L-histidine = ADP + protein N-phospho-L-histidine.</text>
        <dbReference type="EC" id="2.7.13.3"/>
    </reaction>
</comment>
<dbReference type="SUPFAM" id="SSF55874">
    <property type="entry name" value="ATPase domain of HSP90 chaperone/DNA topoisomerase II/histidine kinase"/>
    <property type="match status" value="1"/>
</dbReference>
<keyword evidence="9" id="KW-1185">Reference proteome</keyword>
<dbReference type="SUPFAM" id="SSF47384">
    <property type="entry name" value="Homodimeric domain of signal transducing histidine kinase"/>
    <property type="match status" value="1"/>
</dbReference>
<dbReference type="Proteomes" id="UP000237684">
    <property type="component" value="Unassembled WGS sequence"/>
</dbReference>
<evidence type="ECO:0000256" key="3">
    <source>
        <dbReference type="ARBA" id="ARBA00022553"/>
    </source>
</evidence>
<gene>
    <name evidence="8" type="ORF">B1R32_103153</name>
</gene>
<evidence type="ECO:0000313" key="8">
    <source>
        <dbReference type="EMBL" id="PQV64886.1"/>
    </source>
</evidence>
<feature type="coiled-coil region" evidence="6">
    <location>
        <begin position="238"/>
        <end position="272"/>
    </location>
</feature>
<evidence type="ECO:0000256" key="6">
    <source>
        <dbReference type="SAM" id="Coils"/>
    </source>
</evidence>
<protein>
    <recommendedName>
        <fullName evidence="2">histidine kinase</fullName>
        <ecNumber evidence="2">2.7.13.3</ecNumber>
    </recommendedName>
</protein>
<dbReference type="InterPro" id="IPR003594">
    <property type="entry name" value="HATPase_dom"/>
</dbReference>
<dbReference type="OrthoDB" id="9789782at2"/>
<keyword evidence="4" id="KW-0808">Transferase</keyword>
<dbReference type="EMBL" id="NIGF01000003">
    <property type="protein sequence ID" value="PQV64886.1"/>
    <property type="molecule type" value="Genomic_DNA"/>
</dbReference>
<keyword evidence="5 8" id="KW-0418">Kinase</keyword>
<keyword evidence="3" id="KW-0597">Phosphoprotein</keyword>
<name>A0A2S8SVQ5_9BACT</name>
<dbReference type="FunFam" id="3.30.565.10:FF:000006">
    <property type="entry name" value="Sensor histidine kinase WalK"/>
    <property type="match status" value="1"/>
</dbReference>
<dbReference type="PRINTS" id="PR00344">
    <property type="entry name" value="BCTRLSENSOR"/>
</dbReference>
<dbReference type="PANTHER" id="PTHR43304:SF1">
    <property type="entry name" value="PAC DOMAIN-CONTAINING PROTEIN"/>
    <property type="match status" value="1"/>
</dbReference>
<evidence type="ECO:0000256" key="2">
    <source>
        <dbReference type="ARBA" id="ARBA00012438"/>
    </source>
</evidence>
<dbReference type="EC" id="2.7.13.3" evidence="2"/>
<evidence type="ECO:0000256" key="1">
    <source>
        <dbReference type="ARBA" id="ARBA00000085"/>
    </source>
</evidence>
<dbReference type="SMART" id="SM00388">
    <property type="entry name" value="HisKA"/>
    <property type="match status" value="1"/>
</dbReference>
<evidence type="ECO:0000259" key="7">
    <source>
        <dbReference type="PROSITE" id="PS50109"/>
    </source>
</evidence>
<dbReference type="InParanoid" id="A0A2S8SVQ5"/>
<dbReference type="SMART" id="SM00387">
    <property type="entry name" value="HATPase_c"/>
    <property type="match status" value="1"/>
</dbReference>
<dbReference type="InterPro" id="IPR004358">
    <property type="entry name" value="Sig_transdc_His_kin-like_C"/>
</dbReference>
<dbReference type="Gene3D" id="3.30.565.10">
    <property type="entry name" value="Histidine kinase-like ATPase, C-terminal domain"/>
    <property type="match status" value="1"/>
</dbReference>
<dbReference type="Pfam" id="PF05227">
    <property type="entry name" value="CHASE3"/>
    <property type="match status" value="1"/>
</dbReference>
<sequence length="511" mass="56880">MNASISLSRRLTKSFGVLLALLLVLVGFSILNFRVLSKASDLNTHSYQVLLETHRLSEAILMTDSGVCSFTVTGREAALGEYRRGQQLYQLHWEKLANLTSDRLSHQQRLALLKVQQRDYIEKHARPIIAARRSTPNFTRAVVAALRLAPGRYVSLRAMQQTLSEIVRVEERVRSQRSAHQENAHAWTQGTLALGALFSVLLTGGLVSVAQSASRRLDRANAQLVAEKNYIAASNARLEQINARLESEIAARAAAEEKLRRSVLELQRSNQELEQFAYVASHDLQEPLRAISGCVQVLRKRYSGKLDARGDQFIQHAVDGAQRMQSLINDLLSYSRIGTKDEDFAPAAGEEILRGALQNISMSLSESGAHFSHDALPSLICNPGQVEQVLQNLLSNALKFRGESPPRIHLGYSTKNEGQQFFHIFCVEDDGPGIEPQYFERIFVMFQRLHARATYEGTGIGLAICKKVVERHGGEIWVQSEVGRGSKFFFSIPFHPEDETSNADSGSETAS</sequence>
<evidence type="ECO:0000256" key="4">
    <source>
        <dbReference type="ARBA" id="ARBA00022679"/>
    </source>
</evidence>
<dbReference type="InterPro" id="IPR003661">
    <property type="entry name" value="HisK_dim/P_dom"/>
</dbReference>
<dbReference type="CDD" id="cd00082">
    <property type="entry name" value="HisKA"/>
    <property type="match status" value="1"/>
</dbReference>
<organism evidence="8 9">
    <name type="scientific">Abditibacterium utsteinense</name>
    <dbReference type="NCBI Taxonomy" id="1960156"/>
    <lineage>
        <taxon>Bacteria</taxon>
        <taxon>Pseudomonadati</taxon>
        <taxon>Abditibacteriota</taxon>
        <taxon>Abditibacteriia</taxon>
        <taxon>Abditibacteriales</taxon>
        <taxon>Abditibacteriaceae</taxon>
        <taxon>Abditibacterium</taxon>
    </lineage>
</organism>
<reference evidence="8 9" key="1">
    <citation type="journal article" date="2018" name="Syst. Appl. Microbiol.">
        <title>Abditibacterium utsteinense sp. nov., the first cultivated member of candidate phylum FBP, isolated from ice-free Antarctic soil samples.</title>
        <authorList>
            <person name="Tahon G."/>
            <person name="Tytgat B."/>
            <person name="Lebbe L."/>
            <person name="Carlier A."/>
            <person name="Willems A."/>
        </authorList>
    </citation>
    <scope>NUCLEOTIDE SEQUENCE [LARGE SCALE GENOMIC DNA]</scope>
    <source>
        <strain evidence="8 9">LMG 29911</strain>
    </source>
</reference>
<dbReference type="InterPro" id="IPR036890">
    <property type="entry name" value="HATPase_C_sf"/>
</dbReference>
<proteinExistence type="predicted"/>
<dbReference type="PANTHER" id="PTHR43304">
    <property type="entry name" value="PHYTOCHROME-LIKE PROTEIN CPH1"/>
    <property type="match status" value="1"/>
</dbReference>
<evidence type="ECO:0000313" key="9">
    <source>
        <dbReference type="Proteomes" id="UP000237684"/>
    </source>
</evidence>
<comment type="caution">
    <text evidence="8">The sequence shown here is derived from an EMBL/GenBank/DDBJ whole genome shotgun (WGS) entry which is preliminary data.</text>
</comment>
<dbReference type="AlphaFoldDB" id="A0A2S8SVQ5"/>
<dbReference type="InterPro" id="IPR005467">
    <property type="entry name" value="His_kinase_dom"/>
</dbReference>
<dbReference type="PROSITE" id="PS50109">
    <property type="entry name" value="HIS_KIN"/>
    <property type="match status" value="1"/>
</dbReference>
<dbReference type="RefSeq" id="WP_105482761.1">
    <property type="nucleotide sequence ID" value="NZ_NIGF01000003.1"/>
</dbReference>